<evidence type="ECO:0000313" key="2">
    <source>
        <dbReference type="EnsemblPlants" id="OGLUM03G20270.1"/>
    </source>
</evidence>
<sequence length="122" mass="13388">MPQAQQSGSRQGSRPCCPWVAGSQQIGPGGSASERARQILGQRGRPTPKADSVPMAHAARQREKTESELERDSVTASEAHPMSLEGKHRVEERGDEIDKRQAKKARKTSADLLLLDRIGYQD</sequence>
<dbReference type="Proteomes" id="UP000026961">
    <property type="component" value="Chromosome 3"/>
</dbReference>
<name>A0A0D9Z872_9ORYZ</name>
<protein>
    <submittedName>
        <fullName evidence="2">Uncharacterized protein</fullName>
    </submittedName>
</protein>
<reference evidence="2" key="1">
    <citation type="submission" date="2015-04" db="UniProtKB">
        <authorList>
            <consortium name="EnsemblPlants"/>
        </authorList>
    </citation>
    <scope>IDENTIFICATION</scope>
</reference>
<dbReference type="HOGENOM" id="CLU_2030354_0_0_1"/>
<evidence type="ECO:0000313" key="3">
    <source>
        <dbReference type="Proteomes" id="UP000026961"/>
    </source>
</evidence>
<proteinExistence type="predicted"/>
<keyword evidence="3" id="KW-1185">Reference proteome</keyword>
<feature type="region of interest" description="Disordered" evidence="1">
    <location>
        <begin position="1"/>
        <end position="110"/>
    </location>
</feature>
<dbReference type="EnsemblPlants" id="OGLUM03G20270.1">
    <property type="protein sequence ID" value="OGLUM03G20270.1"/>
    <property type="gene ID" value="OGLUM03G20270"/>
</dbReference>
<feature type="compositionally biased region" description="Basic and acidic residues" evidence="1">
    <location>
        <begin position="85"/>
        <end position="100"/>
    </location>
</feature>
<evidence type="ECO:0000256" key="1">
    <source>
        <dbReference type="SAM" id="MobiDB-lite"/>
    </source>
</evidence>
<dbReference type="AlphaFoldDB" id="A0A0D9Z872"/>
<accession>A0A0D9Z872</accession>
<dbReference type="STRING" id="40148.A0A0D9Z872"/>
<dbReference type="Gramene" id="OGLUM03G20270.1">
    <property type="protein sequence ID" value="OGLUM03G20270.1"/>
    <property type="gene ID" value="OGLUM03G20270"/>
</dbReference>
<feature type="compositionally biased region" description="Basic and acidic residues" evidence="1">
    <location>
        <begin position="60"/>
        <end position="73"/>
    </location>
</feature>
<reference evidence="2" key="2">
    <citation type="submission" date="2018-05" db="EMBL/GenBank/DDBJ databases">
        <title>OgluRS3 (Oryza glumaepatula Reference Sequence Version 3).</title>
        <authorList>
            <person name="Zhang J."/>
            <person name="Kudrna D."/>
            <person name="Lee S."/>
            <person name="Talag J."/>
            <person name="Welchert J."/>
            <person name="Wing R.A."/>
        </authorList>
    </citation>
    <scope>NUCLEOTIDE SEQUENCE [LARGE SCALE GENOMIC DNA]</scope>
</reference>
<feature type="compositionally biased region" description="Low complexity" evidence="1">
    <location>
        <begin position="1"/>
        <end position="14"/>
    </location>
</feature>
<organism evidence="2">
    <name type="scientific">Oryza glumipatula</name>
    <dbReference type="NCBI Taxonomy" id="40148"/>
    <lineage>
        <taxon>Eukaryota</taxon>
        <taxon>Viridiplantae</taxon>
        <taxon>Streptophyta</taxon>
        <taxon>Embryophyta</taxon>
        <taxon>Tracheophyta</taxon>
        <taxon>Spermatophyta</taxon>
        <taxon>Magnoliopsida</taxon>
        <taxon>Liliopsida</taxon>
        <taxon>Poales</taxon>
        <taxon>Poaceae</taxon>
        <taxon>BOP clade</taxon>
        <taxon>Oryzoideae</taxon>
        <taxon>Oryzeae</taxon>
        <taxon>Oryzinae</taxon>
        <taxon>Oryza</taxon>
    </lineage>
</organism>